<dbReference type="CDD" id="cd12105">
    <property type="entry name" value="HmuY"/>
    <property type="match status" value="1"/>
</dbReference>
<evidence type="ECO:0008006" key="3">
    <source>
        <dbReference type="Google" id="ProtNLM"/>
    </source>
</evidence>
<reference evidence="1 2" key="1">
    <citation type="submission" date="2017-07" db="EMBL/GenBank/DDBJ databases">
        <title>Flavobacterium cyanobacteriorum sp. nov., isolated from cyanobacterial aggregates in a eutrophic lake.</title>
        <authorList>
            <person name="Cai H."/>
        </authorList>
    </citation>
    <scope>NUCLEOTIDE SEQUENCE [LARGE SCALE GENOMIC DNA]</scope>
    <source>
        <strain evidence="1 2">TH167</strain>
    </source>
</reference>
<proteinExistence type="predicted"/>
<organism evidence="1 2">
    <name type="scientific">Flavobacterium aurantiibacter</name>
    <dbReference type="NCBI Taxonomy" id="2023067"/>
    <lineage>
        <taxon>Bacteria</taxon>
        <taxon>Pseudomonadati</taxon>
        <taxon>Bacteroidota</taxon>
        <taxon>Flavobacteriia</taxon>
        <taxon>Flavobacteriales</taxon>
        <taxon>Flavobacteriaceae</taxon>
        <taxon>Flavobacterium</taxon>
    </lineage>
</organism>
<dbReference type="AlphaFoldDB" id="A0A255ZQU2"/>
<gene>
    <name evidence="1" type="ORF">CHX27_10950</name>
</gene>
<dbReference type="Proteomes" id="UP000216035">
    <property type="component" value="Unassembled WGS sequence"/>
</dbReference>
<dbReference type="RefSeq" id="WP_094486821.1">
    <property type="nucleotide sequence ID" value="NZ_NOXX01000207.1"/>
</dbReference>
<dbReference type="Pfam" id="PF14064">
    <property type="entry name" value="HmuY"/>
    <property type="match status" value="1"/>
</dbReference>
<protein>
    <recommendedName>
        <fullName evidence="3">HmuY protein</fullName>
    </recommendedName>
</protein>
<comment type="caution">
    <text evidence="1">The sequence shown here is derived from an EMBL/GenBank/DDBJ whole genome shotgun (WGS) entry which is preliminary data.</text>
</comment>
<dbReference type="InterPro" id="IPR025921">
    <property type="entry name" value="HmuY"/>
</dbReference>
<evidence type="ECO:0000313" key="1">
    <source>
        <dbReference type="EMBL" id="OYQ43245.1"/>
    </source>
</evidence>
<dbReference type="PROSITE" id="PS51257">
    <property type="entry name" value="PROKAR_LIPOPROTEIN"/>
    <property type="match status" value="1"/>
</dbReference>
<sequence>MKHVFSFLTLFSLVFTSCEKDNDSATQNAVGFSSAQLNLVESSSDIVLNFETAAAKSGVLELTFTGTNAVLGTDFNLSIAPTSANNLEIPYEVGATTVRFQITRLTQAIEGQAKSVAFQLTGSSDVNVTVAPEAASLVANFNEVPVTQLTKAPAVGGPNVPNIVYVDLSSGAELQVPRASFDLGFYSGSEFRVVLNGALKMAAKQLAVNDMTIPQEIDPSVAVGEGGGTGVVNGNPAYVDDPSGNLAQTAIAEVAANDADNKVYLINRGFDVATAAPGVGSVNAYGNSRGWLKIRVLRNGNGYKIQYAAPEATTFSEVLVAKNADYHFTYLNLTTGNTVIAQPEKNKWDLQFTPFTNYTNFGTGTVSYAFQDFIVSNALGGTRIYQVLNSEGVLYANYTLANVNTANFETTAAADQRVIGSSWRNGGGPTSLPSARDDRFYILKDTAGNIYKLRFISLVNAQGERGNPSFEYQKLN</sequence>
<dbReference type="EMBL" id="NOXX01000207">
    <property type="protein sequence ID" value="OYQ43245.1"/>
    <property type="molecule type" value="Genomic_DNA"/>
</dbReference>
<evidence type="ECO:0000313" key="2">
    <source>
        <dbReference type="Proteomes" id="UP000216035"/>
    </source>
</evidence>
<dbReference type="OrthoDB" id="1091850at2"/>
<accession>A0A255ZQU2</accession>
<keyword evidence="2" id="KW-1185">Reference proteome</keyword>
<name>A0A255ZQU2_9FLAO</name>